<dbReference type="STRING" id="1801770.A3A01_01255"/>
<dbReference type="EMBL" id="MFUU01000022">
    <property type="protein sequence ID" value="OGI85625.1"/>
    <property type="molecule type" value="Genomic_DNA"/>
</dbReference>
<sequence length="145" mass="16951">MTDPIQTIISALTLLGLGGILGGYITYLLDKKKEREFKVLEQKEKRYKSCLLYMDAFFEPKNIKYLSSRQPDIDDVKDIIEYLKMEYHEMILYASKDVIFSVKAFIENPVRDNFLKTILTMRQDLSAKRNDLDLNDIILEVKSKS</sequence>
<name>A0A1F6WV37_9BACT</name>
<dbReference type="AlphaFoldDB" id="A0A1F6WV37"/>
<reference evidence="2 3" key="1">
    <citation type="journal article" date="2016" name="Nat. Commun.">
        <title>Thousands of microbial genomes shed light on interconnected biogeochemical processes in an aquifer system.</title>
        <authorList>
            <person name="Anantharaman K."/>
            <person name="Brown C.T."/>
            <person name="Hug L.A."/>
            <person name="Sharon I."/>
            <person name="Castelle C.J."/>
            <person name="Probst A.J."/>
            <person name="Thomas B.C."/>
            <person name="Singh A."/>
            <person name="Wilkins M.J."/>
            <person name="Karaoz U."/>
            <person name="Brodie E.L."/>
            <person name="Williams K.H."/>
            <person name="Hubbard S.S."/>
            <person name="Banfield J.F."/>
        </authorList>
    </citation>
    <scope>NUCLEOTIDE SEQUENCE [LARGE SCALE GENOMIC DNA]</scope>
</reference>
<evidence type="ECO:0000313" key="2">
    <source>
        <dbReference type="EMBL" id="OGI85625.1"/>
    </source>
</evidence>
<evidence type="ECO:0000256" key="1">
    <source>
        <dbReference type="SAM" id="Phobius"/>
    </source>
</evidence>
<evidence type="ECO:0000313" key="3">
    <source>
        <dbReference type="Proteomes" id="UP000179352"/>
    </source>
</evidence>
<gene>
    <name evidence="2" type="ORF">A3A01_01255</name>
</gene>
<keyword evidence="1" id="KW-0472">Membrane</keyword>
<proteinExistence type="predicted"/>
<comment type="caution">
    <text evidence="2">The sequence shown here is derived from an EMBL/GenBank/DDBJ whole genome shotgun (WGS) entry which is preliminary data.</text>
</comment>
<protein>
    <submittedName>
        <fullName evidence="2">Uncharacterized protein</fullName>
    </submittedName>
</protein>
<keyword evidence="1" id="KW-0812">Transmembrane</keyword>
<accession>A0A1F6WV37</accession>
<dbReference type="Proteomes" id="UP000179352">
    <property type="component" value="Unassembled WGS sequence"/>
</dbReference>
<feature type="transmembrane region" description="Helical" evidence="1">
    <location>
        <begin position="6"/>
        <end position="29"/>
    </location>
</feature>
<organism evidence="2 3">
    <name type="scientific">Candidatus Nomurabacteria bacterium RIFCSPLOWO2_01_FULL_39_17</name>
    <dbReference type="NCBI Taxonomy" id="1801770"/>
    <lineage>
        <taxon>Bacteria</taxon>
        <taxon>Candidatus Nomuraibacteriota</taxon>
    </lineage>
</organism>
<keyword evidence="1" id="KW-1133">Transmembrane helix</keyword>